<feature type="signal peptide" evidence="1">
    <location>
        <begin position="1"/>
        <end position="17"/>
    </location>
</feature>
<feature type="domain" description="Fungal calcium binding protein" evidence="2">
    <location>
        <begin position="27"/>
        <end position="79"/>
    </location>
</feature>
<dbReference type="Proteomes" id="UP000054279">
    <property type="component" value="Unassembled WGS sequence"/>
</dbReference>
<proteinExistence type="predicted"/>
<evidence type="ECO:0000259" key="2">
    <source>
        <dbReference type="Pfam" id="PF12192"/>
    </source>
</evidence>
<dbReference type="Pfam" id="PF12192">
    <property type="entry name" value="CBP"/>
    <property type="match status" value="1"/>
</dbReference>
<dbReference type="InterPro" id="IPR022013">
    <property type="entry name" value="CBP"/>
</dbReference>
<organism evidence="3 4">
    <name type="scientific">Sphaerobolus stellatus (strain SS14)</name>
    <dbReference type="NCBI Taxonomy" id="990650"/>
    <lineage>
        <taxon>Eukaryota</taxon>
        <taxon>Fungi</taxon>
        <taxon>Dikarya</taxon>
        <taxon>Basidiomycota</taxon>
        <taxon>Agaricomycotina</taxon>
        <taxon>Agaricomycetes</taxon>
        <taxon>Phallomycetidae</taxon>
        <taxon>Geastrales</taxon>
        <taxon>Sphaerobolaceae</taxon>
        <taxon>Sphaerobolus</taxon>
    </lineage>
</organism>
<evidence type="ECO:0000256" key="1">
    <source>
        <dbReference type="SAM" id="SignalP"/>
    </source>
</evidence>
<keyword evidence="1" id="KW-0732">Signal</keyword>
<feature type="chain" id="PRO_5002214964" description="Fungal calcium binding protein domain-containing protein" evidence="1">
    <location>
        <begin position="18"/>
        <end position="102"/>
    </location>
</feature>
<dbReference type="Gene3D" id="1.10.1740.120">
    <property type="match status" value="1"/>
</dbReference>
<dbReference type="AlphaFoldDB" id="A0A0C9VCS8"/>
<keyword evidence="4" id="KW-1185">Reference proteome</keyword>
<dbReference type="EMBL" id="KN837191">
    <property type="protein sequence ID" value="KIJ35176.1"/>
    <property type="molecule type" value="Genomic_DNA"/>
</dbReference>
<name>A0A0C9VCS8_SPHS4</name>
<accession>A0A0C9VCS8</accession>
<sequence>MQFSVVVLLSLVSVVFASPMSLHMIRDCDATTCAVDLGPTGAGCLSAGAGLGKSVSADAKCVAGIVKSAVSPPASCAGCGGGLVNDVEDAFGDAENTIEGLF</sequence>
<dbReference type="OrthoDB" id="3036244at2759"/>
<reference evidence="3 4" key="1">
    <citation type="submission" date="2014-06" db="EMBL/GenBank/DDBJ databases">
        <title>Evolutionary Origins and Diversification of the Mycorrhizal Mutualists.</title>
        <authorList>
            <consortium name="DOE Joint Genome Institute"/>
            <consortium name="Mycorrhizal Genomics Consortium"/>
            <person name="Kohler A."/>
            <person name="Kuo A."/>
            <person name="Nagy L.G."/>
            <person name="Floudas D."/>
            <person name="Copeland A."/>
            <person name="Barry K.W."/>
            <person name="Cichocki N."/>
            <person name="Veneault-Fourrey C."/>
            <person name="LaButti K."/>
            <person name="Lindquist E.A."/>
            <person name="Lipzen A."/>
            <person name="Lundell T."/>
            <person name="Morin E."/>
            <person name="Murat C."/>
            <person name="Riley R."/>
            <person name="Ohm R."/>
            <person name="Sun H."/>
            <person name="Tunlid A."/>
            <person name="Henrissat B."/>
            <person name="Grigoriev I.V."/>
            <person name="Hibbett D.S."/>
            <person name="Martin F."/>
        </authorList>
    </citation>
    <scope>NUCLEOTIDE SEQUENCE [LARGE SCALE GENOMIC DNA]</scope>
    <source>
        <strain evidence="3 4">SS14</strain>
    </source>
</reference>
<dbReference type="HOGENOM" id="CLU_2279282_0_0_1"/>
<gene>
    <name evidence="3" type="ORF">M422DRAFT_262553</name>
</gene>
<protein>
    <recommendedName>
        <fullName evidence="2">Fungal calcium binding protein domain-containing protein</fullName>
    </recommendedName>
</protein>
<evidence type="ECO:0000313" key="3">
    <source>
        <dbReference type="EMBL" id="KIJ35176.1"/>
    </source>
</evidence>
<evidence type="ECO:0000313" key="4">
    <source>
        <dbReference type="Proteomes" id="UP000054279"/>
    </source>
</evidence>